<name>A0A261U495_9BORD</name>
<proteinExistence type="predicted"/>
<accession>A0A261U495</accession>
<reference evidence="1 2" key="1">
    <citation type="submission" date="2017-05" db="EMBL/GenBank/DDBJ databases">
        <title>Complete and WGS of Bordetella genogroups.</title>
        <authorList>
            <person name="Spilker T."/>
            <person name="LiPuma J."/>
        </authorList>
    </citation>
    <scope>NUCLEOTIDE SEQUENCE [LARGE SCALE GENOMIC DNA]</scope>
    <source>
        <strain evidence="1 2">AU9919</strain>
    </source>
</reference>
<dbReference type="RefSeq" id="WP_094838290.1">
    <property type="nucleotide sequence ID" value="NZ_NEVQ01000013.1"/>
</dbReference>
<organism evidence="1 2">
    <name type="scientific">Bordetella genomosp. 4</name>
    <dbReference type="NCBI Taxonomy" id="463044"/>
    <lineage>
        <taxon>Bacteria</taxon>
        <taxon>Pseudomonadati</taxon>
        <taxon>Pseudomonadota</taxon>
        <taxon>Betaproteobacteria</taxon>
        <taxon>Burkholderiales</taxon>
        <taxon>Alcaligenaceae</taxon>
        <taxon>Bordetella</taxon>
    </lineage>
</organism>
<gene>
    <name evidence="1" type="ORF">CAL20_15365</name>
</gene>
<comment type="caution">
    <text evidence="1">The sequence shown here is derived from an EMBL/GenBank/DDBJ whole genome shotgun (WGS) entry which is preliminary data.</text>
</comment>
<evidence type="ECO:0000313" key="2">
    <source>
        <dbReference type="Proteomes" id="UP000216885"/>
    </source>
</evidence>
<dbReference type="EMBL" id="NEVQ01000013">
    <property type="protein sequence ID" value="OZI56776.1"/>
    <property type="molecule type" value="Genomic_DNA"/>
</dbReference>
<protein>
    <submittedName>
        <fullName evidence="1">Uncharacterized protein</fullName>
    </submittedName>
</protein>
<sequence>MICLGNLTIEQMETRSGVEFPAELKEYLAVRHQPAASNIAAGKWHCFDIPFQLVCGDMETAQTVYGHLSPLSASFKEPLQIGVQS</sequence>
<keyword evidence="2" id="KW-1185">Reference proteome</keyword>
<dbReference type="AlphaFoldDB" id="A0A261U495"/>
<dbReference type="Proteomes" id="UP000216885">
    <property type="component" value="Unassembled WGS sequence"/>
</dbReference>
<evidence type="ECO:0000313" key="1">
    <source>
        <dbReference type="EMBL" id="OZI56776.1"/>
    </source>
</evidence>